<evidence type="ECO:0000259" key="8">
    <source>
        <dbReference type="PROSITE" id="PS51910"/>
    </source>
</evidence>
<dbReference type="Pfam" id="PF00704">
    <property type="entry name" value="Glyco_hydro_18"/>
    <property type="match status" value="1"/>
</dbReference>
<feature type="disulfide bond" evidence="5">
    <location>
        <begin position="171"/>
        <end position="175"/>
    </location>
</feature>
<dbReference type="EMBL" id="PHWZ01000274">
    <property type="protein sequence ID" value="TEY50615.1"/>
    <property type="molecule type" value="Genomic_DNA"/>
</dbReference>
<evidence type="ECO:0000256" key="5">
    <source>
        <dbReference type="PROSITE-ProRule" id="PRU00261"/>
    </source>
</evidence>
<feature type="domain" description="GH18" evidence="8">
    <location>
        <begin position="192"/>
        <end position="566"/>
    </location>
</feature>
<name>A0A4Y8CXV7_9HELO</name>
<dbReference type="SUPFAM" id="SSF51445">
    <property type="entry name" value="(Trans)glycosidases"/>
    <property type="match status" value="1"/>
</dbReference>
<keyword evidence="3 5" id="KW-0147">Chitin-binding</keyword>
<evidence type="ECO:0000313" key="9">
    <source>
        <dbReference type="EMBL" id="TEY50615.1"/>
    </source>
</evidence>
<dbReference type="PROSITE" id="PS00026">
    <property type="entry name" value="CHIT_BIND_I_1"/>
    <property type="match status" value="1"/>
</dbReference>
<evidence type="ECO:0000256" key="1">
    <source>
        <dbReference type="ARBA" id="ARBA00008682"/>
    </source>
</evidence>
<gene>
    <name evidence="9" type="ORF">BOTCAL_0275g00040</name>
</gene>
<keyword evidence="6" id="KW-0472">Membrane</keyword>
<dbReference type="PROSITE" id="PS50941">
    <property type="entry name" value="CHIT_BIND_I_2"/>
    <property type="match status" value="1"/>
</dbReference>
<feature type="domain" description="Chitin-binding type-1" evidence="7">
    <location>
        <begin position="134"/>
        <end position="177"/>
    </location>
</feature>
<dbReference type="InterPro" id="IPR011583">
    <property type="entry name" value="Chitinase_II/V-like_cat"/>
</dbReference>
<dbReference type="Gene3D" id="3.30.60.10">
    <property type="entry name" value="Endochitinase-like"/>
    <property type="match status" value="1"/>
</dbReference>
<dbReference type="FunFam" id="3.10.50.10:FF:000001">
    <property type="entry name" value="Chitinase 3-like 1"/>
    <property type="match status" value="1"/>
</dbReference>
<feature type="disulfide bond" evidence="5">
    <location>
        <begin position="148"/>
        <end position="160"/>
    </location>
</feature>
<dbReference type="Pfam" id="PF00187">
    <property type="entry name" value="Chitin_bind_1"/>
    <property type="match status" value="1"/>
</dbReference>
<comment type="caution">
    <text evidence="9">The sequence shown here is derived from an EMBL/GenBank/DDBJ whole genome shotgun (WGS) entry which is preliminary data.</text>
</comment>
<dbReference type="Proteomes" id="UP000297299">
    <property type="component" value="Unassembled WGS sequence"/>
</dbReference>
<dbReference type="GO" id="GO:0008061">
    <property type="term" value="F:chitin binding"/>
    <property type="evidence" value="ECO:0007669"/>
    <property type="project" value="UniProtKB-UniRule"/>
</dbReference>
<proteinExistence type="inferred from homology"/>
<comment type="caution">
    <text evidence="5">Lacks conserved residue(s) required for the propagation of feature annotation.</text>
</comment>
<dbReference type="GO" id="GO:0008843">
    <property type="term" value="F:endochitinase activity"/>
    <property type="evidence" value="ECO:0007669"/>
    <property type="project" value="UniProtKB-EC"/>
</dbReference>
<dbReference type="PANTHER" id="PTHR11177">
    <property type="entry name" value="CHITINASE"/>
    <property type="match status" value="1"/>
</dbReference>
<dbReference type="CDD" id="cd00035">
    <property type="entry name" value="ChtBD1"/>
    <property type="match status" value="1"/>
</dbReference>
<reference evidence="9 10" key="1">
    <citation type="submission" date="2017-11" db="EMBL/GenBank/DDBJ databases">
        <title>Comparative genomics of Botrytis spp.</title>
        <authorList>
            <person name="Valero-Jimenez C.A."/>
            <person name="Tapia P."/>
            <person name="Veloso J."/>
            <person name="Silva-Moreno E."/>
            <person name="Staats M."/>
            <person name="Valdes J.H."/>
            <person name="Van Kan J.A.L."/>
        </authorList>
    </citation>
    <scope>NUCLEOTIDE SEQUENCE [LARGE SCALE GENOMIC DNA]</scope>
    <source>
        <strain evidence="9 10">MUCL2830</strain>
    </source>
</reference>
<dbReference type="InterPro" id="IPR018371">
    <property type="entry name" value="Chitin-binding_1_CS"/>
</dbReference>
<dbReference type="InterPro" id="IPR050314">
    <property type="entry name" value="Glycosyl_Hydrlase_18"/>
</dbReference>
<dbReference type="Gene3D" id="3.10.50.10">
    <property type="match status" value="1"/>
</dbReference>
<evidence type="ECO:0000256" key="3">
    <source>
        <dbReference type="ARBA" id="ARBA00022669"/>
    </source>
</evidence>
<dbReference type="SMART" id="SM00270">
    <property type="entry name" value="ChtBD1"/>
    <property type="match status" value="2"/>
</dbReference>
<comment type="similarity">
    <text evidence="1">Belongs to the glycosyl hydrolase 18 family. Chitinase class V subfamily.</text>
</comment>
<dbReference type="OrthoDB" id="73875at2759"/>
<organism evidence="9 10">
    <name type="scientific">Botryotinia calthae</name>
    <dbReference type="NCBI Taxonomy" id="38488"/>
    <lineage>
        <taxon>Eukaryota</taxon>
        <taxon>Fungi</taxon>
        <taxon>Dikarya</taxon>
        <taxon>Ascomycota</taxon>
        <taxon>Pezizomycotina</taxon>
        <taxon>Leotiomycetes</taxon>
        <taxon>Helotiales</taxon>
        <taxon>Sclerotiniaceae</taxon>
        <taxon>Botryotinia</taxon>
    </lineage>
</organism>
<dbReference type="InterPro" id="IPR001223">
    <property type="entry name" value="Glyco_hydro18_cat"/>
</dbReference>
<dbReference type="InterPro" id="IPR001002">
    <property type="entry name" value="Chitin-bd_1"/>
</dbReference>
<evidence type="ECO:0000256" key="4">
    <source>
        <dbReference type="ARBA" id="ARBA00023157"/>
    </source>
</evidence>
<evidence type="ECO:0000256" key="2">
    <source>
        <dbReference type="ARBA" id="ARBA00012729"/>
    </source>
</evidence>
<dbReference type="Gene3D" id="3.20.20.80">
    <property type="entry name" value="Glycosidases"/>
    <property type="match status" value="1"/>
</dbReference>
<feature type="disulfide bond" evidence="5">
    <location>
        <begin position="153"/>
        <end position="167"/>
    </location>
</feature>
<keyword evidence="6" id="KW-1133">Transmembrane helix</keyword>
<dbReference type="SMART" id="SM00636">
    <property type="entry name" value="Glyco_18"/>
    <property type="match status" value="1"/>
</dbReference>
<evidence type="ECO:0000256" key="6">
    <source>
        <dbReference type="SAM" id="Phobius"/>
    </source>
</evidence>
<sequence>MFNKLGKLAADSPTNEIVVSLGKIYMLHQLRLLRSNHALLAIFFFVITITLSGPYIGYGVQVHRIKETLPTQVKLSSTFRNTGFKRDDDEYVCSVDKPCANGACCGSYEGTTVGVCGYGSTYCGGDCTSNCNATAPCGKDALSENTFCPLNVCCSEYGFCGTGELFCSDGCQNNCVLDPVPPSGGNTKGVLNRVIGYYEGWSNSRSCYAFPPSAIPTSGLTHVNFAFAYIDPDTFQITTMESDMPTSLFVGTADIKSLTSGLSDVEIFVSIGGWSFSDNLTTTQPIFSNIASSAANRNKFASNLVNFLKEYGFDGDFGIPGLTYITLVDFDWEYPGAPDRCGKVEDTENYVFLLEAVREAFDNSDGSYGISFTAPSSYWYLQWFDLPGMILYADWINLMTYDLHGTWDSTDPIGSIVQAHTNLTEIKESVDLLWRVDIPPEKVVLGLGFYGRSFQLSDTSCGSPGCAFSGAAEAGTCTKSAGTLAYFEIMDIIDKQAPEVTWDKTDAVKYFQYGTTKNQWVSYDDSDTFAQKVEWANSVGLGGVMIWSVDQDDTDFDALKGLIGEDIPKLSKLETASTSVAGSWASQNGQDCQETDCLSDSEVGSWGSDFAIAPNGGAFTDTCGKNKKKYIICPIDAMPSTCQWRGGETGRACHGQCHTNEVTLFHSKHATVNCLSPGQQSFCCESNTWSELVGSCDWSADDTCAEGKTWVAMRNTYDYAHEIDYSGYRTIQQAYCCDSGFDDCHWIGKGNCDDNECANYEIELCTDDYGNSTSLCASGWNGRSKVLCCTPPNSLNPFLPVPLANIFPTLPPSTDVPDFEIKPIQNSPTSSGSDTVSGAFGMVVIYGPADVVTSLSKRDDSHIEFLDCEPTEKKDHKSVYTVRYICMDDSPDSNCDAIHQGGAEGTIVKLPEGCGFGTYGVVSAIRLSNNLTVEHELRQRTPTPNPLVYEMDITYDYTLVKRDSGTVYVRIDYGDTVGYWNDIVLADAITKRGMNESMKKRFWSADAADWKTEFDAIRNLGLPNAYTLNLGENDIYQLLYSGDVTGSCGEDDGWLNIELEGSIVSKLRWGVTMVGTISPEISFEETYGFFDVDMDMSGTVMLDGKASINIEGSTKAASVFDTDISNFAFSEPGIVSFTPKMNVLASMTGKGTIDSDFRLGFRAGTDGYARTNAPLSLGDLSGDVENVVGPESWTGFAGGSPVSTGQKLSERDSSSSVTLLGLLLTMRTWLEIDVYNMGTSAKGATAEFMVDLPHYIRIVSDSGNTISVIGGDQQVGVEVYSSGISSKWEQDDTSHLVGSVGSPYVFINGTSNDAPLRTAPNWGSGAVLTGDFVGCSGNSSTKIVCYQTSNMSGFDPDWLIDPETGDVIADEKRRREFTNGSVVPLQKEHFLLSRPYGAPRQFTVKTPTSTFVIVSHKYPNRQGGAFLLSVNPEAGYYWLENPEDCDDTSFTSTGDPNGAKWVTEHVVELSTFKMLLEWMMGGEFQDIDGNPTKTEFPPVDEALFGPEGQFQQAWDSWSSTISETTPMDDIWRAFGDDTNPSVLVNAESVFNGIKLQVWQGNNPMSDSTWKARDFDDTSEATGSLAAQRGMSTIRAATAIFTYLNSEVVNQNMATVLNNIHEIFSDFDAAINEDRADDNEINTARLFSEFIFYALIRRLEGVQNWAERRLGVMIREWEAEQARPTSSARGTQINNVLIQLRGLLAQVRKVILLDTTRFNFEIPDLPSK</sequence>
<keyword evidence="4 5" id="KW-1015">Disulfide bond</keyword>
<dbReference type="InterPro" id="IPR036861">
    <property type="entry name" value="Endochitinase-like_sf"/>
</dbReference>
<dbReference type="SUPFAM" id="SSF57016">
    <property type="entry name" value="Plant lectins/antimicrobial peptides"/>
    <property type="match status" value="1"/>
</dbReference>
<dbReference type="EC" id="3.2.1.14" evidence="2"/>
<dbReference type="GO" id="GO:0005975">
    <property type="term" value="P:carbohydrate metabolic process"/>
    <property type="evidence" value="ECO:0007669"/>
    <property type="project" value="InterPro"/>
</dbReference>
<dbReference type="SUPFAM" id="SSF54556">
    <property type="entry name" value="Chitinase insertion domain"/>
    <property type="match status" value="1"/>
</dbReference>
<dbReference type="STRING" id="38488.A0A4Y8CXV7"/>
<dbReference type="PROSITE" id="PS51910">
    <property type="entry name" value="GH18_2"/>
    <property type="match status" value="1"/>
</dbReference>
<feature type="transmembrane region" description="Helical" evidence="6">
    <location>
        <begin position="38"/>
        <end position="58"/>
    </location>
</feature>
<dbReference type="InterPro" id="IPR029070">
    <property type="entry name" value="Chitinase_insertion_sf"/>
</dbReference>
<accession>A0A4Y8CXV7</accession>
<evidence type="ECO:0000259" key="7">
    <source>
        <dbReference type="PROSITE" id="PS50941"/>
    </source>
</evidence>
<dbReference type="PANTHER" id="PTHR11177:SF397">
    <property type="entry name" value="CHITINASE"/>
    <property type="match status" value="1"/>
</dbReference>
<keyword evidence="6" id="KW-0812">Transmembrane</keyword>
<keyword evidence="10" id="KW-1185">Reference proteome</keyword>
<dbReference type="InterPro" id="IPR017853">
    <property type="entry name" value="GH"/>
</dbReference>
<protein>
    <recommendedName>
        <fullName evidence="2">chitinase</fullName>
        <ecNumber evidence="2">3.2.1.14</ecNumber>
    </recommendedName>
</protein>
<evidence type="ECO:0000313" key="10">
    <source>
        <dbReference type="Proteomes" id="UP000297299"/>
    </source>
</evidence>